<evidence type="ECO:0000313" key="1">
    <source>
        <dbReference type="EMBL" id="CAH3179497.1"/>
    </source>
</evidence>
<keyword evidence="2" id="KW-1185">Reference proteome</keyword>
<evidence type="ECO:0000313" key="2">
    <source>
        <dbReference type="Proteomes" id="UP001159427"/>
    </source>
</evidence>
<protein>
    <submittedName>
        <fullName evidence="1">Uncharacterized protein</fullName>
    </submittedName>
</protein>
<dbReference type="EMBL" id="CALNXI010001910">
    <property type="protein sequence ID" value="CAH3179497.1"/>
    <property type="molecule type" value="Genomic_DNA"/>
</dbReference>
<comment type="caution">
    <text evidence="1">The sequence shown here is derived from an EMBL/GenBank/DDBJ whole genome shotgun (WGS) entry which is preliminary data.</text>
</comment>
<proteinExistence type="predicted"/>
<gene>
    <name evidence="1" type="ORF">PEVE_00012417</name>
</gene>
<dbReference type="Proteomes" id="UP001159427">
    <property type="component" value="Unassembled WGS sequence"/>
</dbReference>
<reference evidence="1 2" key="1">
    <citation type="submission" date="2022-05" db="EMBL/GenBank/DDBJ databases">
        <authorList>
            <consortium name="Genoscope - CEA"/>
            <person name="William W."/>
        </authorList>
    </citation>
    <scope>NUCLEOTIDE SEQUENCE [LARGE SCALE GENOMIC DNA]</scope>
</reference>
<organism evidence="1 2">
    <name type="scientific">Porites evermanni</name>
    <dbReference type="NCBI Taxonomy" id="104178"/>
    <lineage>
        <taxon>Eukaryota</taxon>
        <taxon>Metazoa</taxon>
        <taxon>Cnidaria</taxon>
        <taxon>Anthozoa</taxon>
        <taxon>Hexacorallia</taxon>
        <taxon>Scleractinia</taxon>
        <taxon>Fungiina</taxon>
        <taxon>Poritidae</taxon>
        <taxon>Porites</taxon>
    </lineage>
</organism>
<sequence>MDSVVPGILNSKVKEYEKSQANKIRSMRVLYESGLLGKRKYTSIRNSSDVLNETGGKKRKNQKAEIIPGVEVPKILPYKNLMSSLKTIDVGELRDLQTLATELSTESVPGVYRPLKPYLLKLADLYMDLHKQILMLHWFHGEEGLFWVAIRTDGVPFGKDDCATAYLVSFLNLLNRVQSCNENHLLLGANCEEDHPLMKAYTQQPTKEMEEVENKVLTTEKGYQVRFAIKLIPSDMKWASSFSGELNNAATYFSPFANVSQSNKHTMFGSIGDSDATWQPWSYEKRLEVARKVQNFKKRLKDPDKKQRGEVTKFIAQNKSRQEFVPPLGKFVSLIKPDPLHSINNGWQHGSLFSRVEISREQLVELESKCQLYLNTHALLLDGINPTTWTIGYAIPYSTQQLFKESGFGLGLNSMQGREAKHIKLAAYVQNTCNINKNQRWWMVFRHEYVSMVWLRELDPHSITYRPEKRKLVTHTSLRR</sequence>
<accession>A0ABN8RQ57</accession>
<name>A0ABN8RQ57_9CNID</name>